<dbReference type="Pfam" id="PF20431">
    <property type="entry name" value="E_motif"/>
    <property type="match status" value="1"/>
</dbReference>
<keyword evidence="4" id="KW-1185">Reference proteome</keyword>
<dbReference type="PANTHER" id="PTHR47926">
    <property type="entry name" value="PENTATRICOPEPTIDE REPEAT-CONTAINING PROTEIN"/>
    <property type="match status" value="1"/>
</dbReference>
<gene>
    <name evidence="3" type="ORF">L484_026611</name>
</gene>
<dbReference type="KEGG" id="mnt:21409259"/>
<proteinExistence type="predicted"/>
<feature type="repeat" description="PPR" evidence="2">
    <location>
        <begin position="345"/>
        <end position="379"/>
    </location>
</feature>
<dbReference type="Gene3D" id="1.25.40.10">
    <property type="entry name" value="Tetratricopeptide repeat domain"/>
    <property type="match status" value="3"/>
</dbReference>
<dbReference type="FunFam" id="1.25.40.10:FF:000344">
    <property type="entry name" value="Pentatricopeptide repeat-containing protein"/>
    <property type="match status" value="1"/>
</dbReference>
<evidence type="ECO:0000313" key="4">
    <source>
        <dbReference type="Proteomes" id="UP000030645"/>
    </source>
</evidence>
<dbReference type="Pfam" id="PF13041">
    <property type="entry name" value="PPR_2"/>
    <property type="match status" value="1"/>
</dbReference>
<dbReference type="InterPro" id="IPR046848">
    <property type="entry name" value="E_motif"/>
</dbReference>
<dbReference type="InterPro" id="IPR046960">
    <property type="entry name" value="PPR_At4g14850-like_plant"/>
</dbReference>
<feature type="repeat" description="PPR" evidence="2">
    <location>
        <begin position="207"/>
        <end position="241"/>
    </location>
</feature>
<dbReference type="GO" id="GO:0003723">
    <property type="term" value="F:RNA binding"/>
    <property type="evidence" value="ECO:0007669"/>
    <property type="project" value="InterPro"/>
</dbReference>
<sequence length="508" mass="57143">MLALLKRQNLQATFLVSRREIFRSSRFYVSGITSRGPCYRDAYDFTYLLEQCKTTKAVKKLHAQIIMEGHEQNPKVASKLIGKYIGCNNTSMEIAQKVFDSLSKRDVFLWNMVIQGYANLGPFIEAVDLYRRMRISGLAANKYTYPFVLKACGSIKDGMSGQVVHGHVLKSGLDLDLFVGNALIAFYSKSQDMRASRKVFHEMPQKDIISWNSMISGYASKGHAEDALKLFCSVVRDHTTCFLDHATLVSTLPACVHTSGLQVGFWIHSYVVKSGMEVNAALCSGLISMYAKFGRVSIAKRVFDGSRDKNIEVWSAMMRCYGMYGYADEALKLFQRLLDFGLYPDGVVFLCLLSACSHSGMVEKGCEIFEKMGDFGVEKKEKHYACMVDLLGRAGLMDQAIKFIKNMPVNPGKDVYGALLEVCRIQGKIELAEEVAEKLAVLDADNARRFTTLAKMYEEKGRWEDAARMRKELRKKKIRKLTGTSSIEVDCFHSSLGEKDELTFVSLN</sequence>
<accession>W9SCS3</accession>
<dbReference type="Proteomes" id="UP000030645">
    <property type="component" value="Unassembled WGS sequence"/>
</dbReference>
<keyword evidence="1" id="KW-0677">Repeat</keyword>
<dbReference type="AlphaFoldDB" id="W9SCS3"/>
<dbReference type="OrthoDB" id="1862136at2759"/>
<reference evidence="4" key="1">
    <citation type="submission" date="2013-01" db="EMBL/GenBank/DDBJ databases">
        <title>Draft Genome Sequence of a Mulberry Tree, Morus notabilis C.K. Schneid.</title>
        <authorList>
            <person name="He N."/>
            <person name="Zhao S."/>
        </authorList>
    </citation>
    <scope>NUCLEOTIDE SEQUENCE</scope>
</reference>
<dbReference type="SUPFAM" id="SSF48452">
    <property type="entry name" value="TPR-like"/>
    <property type="match status" value="1"/>
</dbReference>
<feature type="repeat" description="PPR" evidence="2">
    <location>
        <begin position="106"/>
        <end position="140"/>
    </location>
</feature>
<dbReference type="GO" id="GO:0009451">
    <property type="term" value="P:RNA modification"/>
    <property type="evidence" value="ECO:0007669"/>
    <property type="project" value="InterPro"/>
</dbReference>
<feature type="repeat" description="PPR" evidence="2">
    <location>
        <begin position="310"/>
        <end position="344"/>
    </location>
</feature>
<evidence type="ECO:0008006" key="5">
    <source>
        <dbReference type="Google" id="ProtNLM"/>
    </source>
</evidence>
<dbReference type="Pfam" id="PF01535">
    <property type="entry name" value="PPR"/>
    <property type="match status" value="6"/>
</dbReference>
<organism evidence="3 4">
    <name type="scientific">Morus notabilis</name>
    <dbReference type="NCBI Taxonomy" id="981085"/>
    <lineage>
        <taxon>Eukaryota</taxon>
        <taxon>Viridiplantae</taxon>
        <taxon>Streptophyta</taxon>
        <taxon>Embryophyta</taxon>
        <taxon>Tracheophyta</taxon>
        <taxon>Spermatophyta</taxon>
        <taxon>Magnoliopsida</taxon>
        <taxon>eudicotyledons</taxon>
        <taxon>Gunneridae</taxon>
        <taxon>Pentapetalae</taxon>
        <taxon>rosids</taxon>
        <taxon>fabids</taxon>
        <taxon>Rosales</taxon>
        <taxon>Moraceae</taxon>
        <taxon>Moreae</taxon>
        <taxon>Morus</taxon>
    </lineage>
</organism>
<dbReference type="FunFam" id="1.25.40.10:FF:000090">
    <property type="entry name" value="Pentatricopeptide repeat-containing protein, chloroplastic"/>
    <property type="match status" value="1"/>
</dbReference>
<dbReference type="eggNOG" id="KOG4197">
    <property type="taxonomic scope" value="Eukaryota"/>
</dbReference>
<protein>
    <recommendedName>
        <fullName evidence="5">Pentatricopeptide repeat-containing protein</fullName>
    </recommendedName>
</protein>
<dbReference type="PROSITE" id="PS51375">
    <property type="entry name" value="PPR"/>
    <property type="match status" value="4"/>
</dbReference>
<evidence type="ECO:0000313" key="3">
    <source>
        <dbReference type="EMBL" id="EXC35289.1"/>
    </source>
</evidence>
<dbReference type="InterPro" id="IPR002885">
    <property type="entry name" value="PPR_rpt"/>
</dbReference>
<name>W9SCS3_9ROSA</name>
<evidence type="ECO:0000256" key="1">
    <source>
        <dbReference type="ARBA" id="ARBA00022737"/>
    </source>
</evidence>
<dbReference type="NCBIfam" id="TIGR00756">
    <property type="entry name" value="PPR"/>
    <property type="match status" value="4"/>
</dbReference>
<dbReference type="InterPro" id="IPR011990">
    <property type="entry name" value="TPR-like_helical_dom_sf"/>
</dbReference>
<evidence type="ECO:0000256" key="2">
    <source>
        <dbReference type="PROSITE-ProRule" id="PRU00708"/>
    </source>
</evidence>
<dbReference type="EMBL" id="KE346358">
    <property type="protein sequence ID" value="EXC35289.1"/>
    <property type="molecule type" value="Genomic_DNA"/>
</dbReference>